<keyword evidence="1" id="KW-0175">Coiled coil</keyword>
<dbReference type="RefSeq" id="XP_012189851.1">
    <property type="nucleotide sequence ID" value="XM_012334461.1"/>
</dbReference>
<feature type="coiled-coil region" evidence="1">
    <location>
        <begin position="22"/>
        <end position="70"/>
    </location>
</feature>
<sequence length="425" mass="48778">MDDEGDLRYAVHVCKSRDLETILNLKRQVQDLHEDEADLKHELRATQRQVRGKQKEIDSLKRRLAAKEHESAREKAWLTIVTRFRNAWQDRHLRETAQYHALFTELKQKWKQTDQLEDLMKQIDTEVFEVTYRTEFQDPLFPKDGVGVVSGVYEFDELKSERDARVDLIMEAEGASEQEGSADESADQLLFARTLTDIKASTPLSRIGATSSYSTLISSKHQVVLSGRRPRLLSPIVPSPPHEHVFRIHTMSDPWDCLYRGMLPFHQHFRHATAQISTLLLQLSPTSPPKPKLQILTNLLYLCSSLCSSLETHHAIEERFIFPTLAKKLPQFAHSSQHTKEHAQMHSALENLEHYIAQVSKDLRSGKIKKAEELDQVFDYAKMTKLVEELKSVLLPHLEAEEASLRAPVVKAAGFELGEIKNLIR</sequence>
<evidence type="ECO:0000259" key="2">
    <source>
        <dbReference type="Pfam" id="PF01814"/>
    </source>
</evidence>
<gene>
    <name evidence="3" type="ORF">PHSY_003844</name>
</gene>
<dbReference type="STRING" id="1305764.R9P4N3"/>
<dbReference type="Pfam" id="PF01814">
    <property type="entry name" value="Hemerythrin"/>
    <property type="match status" value="1"/>
</dbReference>
<dbReference type="CDD" id="cd12108">
    <property type="entry name" value="Hr-like"/>
    <property type="match status" value="1"/>
</dbReference>
<dbReference type="OrthoDB" id="10044044at2759"/>
<dbReference type="InterPro" id="IPR053206">
    <property type="entry name" value="Dimeric_xanthone_biosynth"/>
</dbReference>
<dbReference type="PANTHER" id="PTHR38048:SF1">
    <property type="entry name" value="HEMERYTHRIN-LIKE DOMAIN-CONTAINING PROTEIN"/>
    <property type="match status" value="1"/>
</dbReference>
<dbReference type="eggNOG" id="ENOG502S4CP">
    <property type="taxonomic scope" value="Eukaryota"/>
</dbReference>
<accession>R9P4N3</accession>
<name>R9P4N3_PSEHS</name>
<dbReference type="PANTHER" id="PTHR38048">
    <property type="entry name" value="EXPRESSED PROTEIN"/>
    <property type="match status" value="1"/>
</dbReference>
<dbReference type="HOGENOM" id="CLU_645788_0_0_1"/>
<dbReference type="Gene3D" id="1.20.120.520">
    <property type="entry name" value="nmb1532 protein domain like"/>
    <property type="match status" value="1"/>
</dbReference>
<dbReference type="AlphaFoldDB" id="R9P4N3"/>
<keyword evidence="4" id="KW-1185">Reference proteome</keyword>
<dbReference type="Proteomes" id="UP000014071">
    <property type="component" value="Unassembled WGS sequence"/>
</dbReference>
<feature type="domain" description="Hemerythrin-like" evidence="2">
    <location>
        <begin position="266"/>
        <end position="362"/>
    </location>
</feature>
<dbReference type="GeneID" id="24109130"/>
<evidence type="ECO:0000313" key="4">
    <source>
        <dbReference type="Proteomes" id="UP000014071"/>
    </source>
</evidence>
<evidence type="ECO:0000313" key="3">
    <source>
        <dbReference type="EMBL" id="GAC96264.1"/>
    </source>
</evidence>
<reference evidence="4" key="1">
    <citation type="journal article" date="2013" name="Genome Announc.">
        <title>Draft genome sequence of the basidiomycetous yeast-like fungus Pseudozyma hubeiensis SY62, which produces an abundant amount of the biosurfactant mannosylerythritol lipids.</title>
        <authorList>
            <person name="Konishi M."/>
            <person name="Hatada Y."/>
            <person name="Horiuchi J."/>
        </authorList>
    </citation>
    <scope>NUCLEOTIDE SEQUENCE [LARGE SCALE GENOMIC DNA]</scope>
    <source>
        <strain evidence="4">SY62</strain>
    </source>
</reference>
<organism evidence="3 4">
    <name type="scientific">Pseudozyma hubeiensis (strain SY62)</name>
    <name type="common">Yeast</name>
    <dbReference type="NCBI Taxonomy" id="1305764"/>
    <lineage>
        <taxon>Eukaryota</taxon>
        <taxon>Fungi</taxon>
        <taxon>Dikarya</taxon>
        <taxon>Basidiomycota</taxon>
        <taxon>Ustilaginomycotina</taxon>
        <taxon>Ustilaginomycetes</taxon>
        <taxon>Ustilaginales</taxon>
        <taxon>Ustilaginaceae</taxon>
        <taxon>Pseudozyma</taxon>
    </lineage>
</organism>
<protein>
    <recommendedName>
        <fullName evidence="2">Hemerythrin-like domain-containing protein</fullName>
    </recommendedName>
</protein>
<proteinExistence type="predicted"/>
<dbReference type="InterPro" id="IPR012312">
    <property type="entry name" value="Hemerythrin-like"/>
</dbReference>
<dbReference type="EMBL" id="DF238801">
    <property type="protein sequence ID" value="GAC96264.1"/>
    <property type="molecule type" value="Genomic_DNA"/>
</dbReference>
<evidence type="ECO:0000256" key="1">
    <source>
        <dbReference type="SAM" id="Coils"/>
    </source>
</evidence>